<name>A0ACC0UB36_9AGAM</name>
<dbReference type="EMBL" id="JAGFNK010000081">
    <property type="protein sequence ID" value="KAI9508686.1"/>
    <property type="molecule type" value="Genomic_DNA"/>
</dbReference>
<evidence type="ECO:0000313" key="2">
    <source>
        <dbReference type="Proteomes" id="UP001207468"/>
    </source>
</evidence>
<organism evidence="1 2">
    <name type="scientific">Russula earlei</name>
    <dbReference type="NCBI Taxonomy" id="71964"/>
    <lineage>
        <taxon>Eukaryota</taxon>
        <taxon>Fungi</taxon>
        <taxon>Dikarya</taxon>
        <taxon>Basidiomycota</taxon>
        <taxon>Agaricomycotina</taxon>
        <taxon>Agaricomycetes</taxon>
        <taxon>Russulales</taxon>
        <taxon>Russulaceae</taxon>
        <taxon>Russula</taxon>
    </lineage>
</organism>
<protein>
    <submittedName>
        <fullName evidence="1">Uncharacterized protein</fullName>
    </submittedName>
</protein>
<keyword evidence="2" id="KW-1185">Reference proteome</keyword>
<evidence type="ECO:0000313" key="1">
    <source>
        <dbReference type="EMBL" id="KAI9508686.1"/>
    </source>
</evidence>
<dbReference type="Proteomes" id="UP001207468">
    <property type="component" value="Unassembled WGS sequence"/>
</dbReference>
<comment type="caution">
    <text evidence="1">The sequence shown here is derived from an EMBL/GenBank/DDBJ whole genome shotgun (WGS) entry which is preliminary data.</text>
</comment>
<sequence length="141" mass="15211">MEMWEKIDLDSPVLTIDKTIVTLRNHSMTWLWNTFNAVNTPDLVKKDKENLDEDNDHRDDSSMGMSTVVSAIVSREVAGSVSVSSSGGLVSKNGVDDINTEPVKGESKVQGDDGHDKTIPTTVKGEQTQGTPGTGEHGQGK</sequence>
<gene>
    <name evidence="1" type="ORF">F5148DRAFT_1148832</name>
</gene>
<reference evidence="1" key="1">
    <citation type="submission" date="2021-03" db="EMBL/GenBank/DDBJ databases">
        <title>Evolutionary priming and transition to the ectomycorrhizal habit in an iconic lineage of mushroom-forming fungi: is preadaptation a requirement?</title>
        <authorList>
            <consortium name="DOE Joint Genome Institute"/>
            <person name="Looney B.P."/>
            <person name="Miyauchi S."/>
            <person name="Morin E."/>
            <person name="Drula E."/>
            <person name="Courty P.E."/>
            <person name="Chicoki N."/>
            <person name="Fauchery L."/>
            <person name="Kohler A."/>
            <person name="Kuo A."/>
            <person name="LaButti K."/>
            <person name="Pangilinan J."/>
            <person name="Lipzen A."/>
            <person name="Riley R."/>
            <person name="Andreopoulos W."/>
            <person name="He G."/>
            <person name="Johnson J."/>
            <person name="Barry K.W."/>
            <person name="Grigoriev I.V."/>
            <person name="Nagy L."/>
            <person name="Hibbett D."/>
            <person name="Henrissat B."/>
            <person name="Matheny P.B."/>
            <person name="Labbe J."/>
            <person name="Martin A.F."/>
        </authorList>
    </citation>
    <scope>NUCLEOTIDE SEQUENCE</scope>
    <source>
        <strain evidence="1">BPL698</strain>
    </source>
</reference>
<proteinExistence type="predicted"/>
<accession>A0ACC0UB36</accession>